<evidence type="ECO:0000256" key="4">
    <source>
        <dbReference type="ARBA" id="ARBA00022993"/>
    </source>
</evidence>
<dbReference type="RefSeq" id="WP_317041008.1">
    <property type="nucleotide sequence ID" value="NZ_FOZP01000001.1"/>
</dbReference>
<comment type="similarity">
    <text evidence="1 5">Belongs to the CoaE family.</text>
</comment>
<keyword evidence="2 5" id="KW-0547">Nucleotide-binding</keyword>
<protein>
    <recommendedName>
        <fullName evidence="5 6">Dephospho-CoA kinase</fullName>
        <ecNumber evidence="5 6">2.7.1.24</ecNumber>
    </recommendedName>
    <alternativeName>
        <fullName evidence="5">Dephosphocoenzyme A kinase</fullName>
    </alternativeName>
</protein>
<comment type="subcellular location">
    <subcellularLocation>
        <location evidence="5">Cytoplasm</location>
    </subcellularLocation>
</comment>
<evidence type="ECO:0000256" key="2">
    <source>
        <dbReference type="ARBA" id="ARBA00022741"/>
    </source>
</evidence>
<sequence length="199" mass="22576">MVVGLTGGIGSGKTTVLQLFEKLGVQVFIADVEAKKLMNSNTALIHQIKNLFGKEAYVDGILNRKYLASVVFNNSEKLTALNALVHPKVREHFLKFQKQFPQQIIIYEAAILFESGSDKLCDYIVTVTADKDARIQRIIARDGVSKEEVLARMQHQLNDDFKILKSNFVIKNNDLQYTKQQVTTILSILRQLDKQYQMS</sequence>
<evidence type="ECO:0000256" key="3">
    <source>
        <dbReference type="ARBA" id="ARBA00022840"/>
    </source>
</evidence>
<evidence type="ECO:0000256" key="1">
    <source>
        <dbReference type="ARBA" id="ARBA00009018"/>
    </source>
</evidence>
<dbReference type="CDD" id="cd02022">
    <property type="entry name" value="DPCK"/>
    <property type="match status" value="1"/>
</dbReference>
<organism evidence="7 8">
    <name type="scientific">Lutibacter maritimus</name>
    <dbReference type="NCBI Taxonomy" id="593133"/>
    <lineage>
        <taxon>Bacteria</taxon>
        <taxon>Pseudomonadati</taxon>
        <taxon>Bacteroidota</taxon>
        <taxon>Flavobacteriia</taxon>
        <taxon>Flavobacteriales</taxon>
        <taxon>Flavobacteriaceae</taxon>
        <taxon>Lutibacter</taxon>
    </lineage>
</organism>
<dbReference type="PROSITE" id="PS51219">
    <property type="entry name" value="DPCK"/>
    <property type="match status" value="1"/>
</dbReference>
<dbReference type="PANTHER" id="PTHR10695">
    <property type="entry name" value="DEPHOSPHO-COA KINASE-RELATED"/>
    <property type="match status" value="1"/>
</dbReference>
<name>A0A1I6NQD1_9FLAO</name>
<reference evidence="8" key="1">
    <citation type="submission" date="2016-10" db="EMBL/GenBank/DDBJ databases">
        <authorList>
            <person name="Varghese N."/>
            <person name="Submissions S."/>
        </authorList>
    </citation>
    <scope>NUCLEOTIDE SEQUENCE [LARGE SCALE GENOMIC DNA]</scope>
    <source>
        <strain evidence="8">DSM 24450</strain>
    </source>
</reference>
<dbReference type="GO" id="GO:0004140">
    <property type="term" value="F:dephospho-CoA kinase activity"/>
    <property type="evidence" value="ECO:0007669"/>
    <property type="project" value="UniProtKB-UniRule"/>
</dbReference>
<dbReference type="PANTHER" id="PTHR10695:SF46">
    <property type="entry name" value="BIFUNCTIONAL COENZYME A SYNTHASE-RELATED"/>
    <property type="match status" value="1"/>
</dbReference>
<keyword evidence="3 5" id="KW-0067">ATP-binding</keyword>
<evidence type="ECO:0000313" key="8">
    <source>
        <dbReference type="Proteomes" id="UP000199312"/>
    </source>
</evidence>
<feature type="binding site" evidence="5">
    <location>
        <begin position="10"/>
        <end position="15"/>
    </location>
    <ligand>
        <name>ATP</name>
        <dbReference type="ChEBI" id="CHEBI:30616"/>
    </ligand>
</feature>
<dbReference type="EC" id="2.7.1.24" evidence="5 6"/>
<comment type="pathway">
    <text evidence="5">Cofactor biosynthesis; coenzyme A biosynthesis; CoA from (R)-pantothenate: step 5/5.</text>
</comment>
<evidence type="ECO:0000256" key="5">
    <source>
        <dbReference type="HAMAP-Rule" id="MF_00376"/>
    </source>
</evidence>
<dbReference type="UniPathway" id="UPA00241">
    <property type="reaction ID" value="UER00356"/>
</dbReference>
<dbReference type="GO" id="GO:0005737">
    <property type="term" value="C:cytoplasm"/>
    <property type="evidence" value="ECO:0007669"/>
    <property type="project" value="UniProtKB-SubCell"/>
</dbReference>
<dbReference type="HAMAP" id="MF_00376">
    <property type="entry name" value="Dephospho_CoA_kinase"/>
    <property type="match status" value="1"/>
</dbReference>
<proteinExistence type="inferred from homology"/>
<comment type="function">
    <text evidence="5">Catalyzes the phosphorylation of the 3'-hydroxyl group of dephosphocoenzyme A to form coenzyme A.</text>
</comment>
<dbReference type="Pfam" id="PF01121">
    <property type="entry name" value="CoaE"/>
    <property type="match status" value="1"/>
</dbReference>
<dbReference type="STRING" id="593133.SAMN04488006_0386"/>
<dbReference type="AlphaFoldDB" id="A0A1I6NQD1"/>
<comment type="catalytic activity">
    <reaction evidence="5">
        <text>3'-dephospho-CoA + ATP = ADP + CoA + H(+)</text>
        <dbReference type="Rhea" id="RHEA:18245"/>
        <dbReference type="ChEBI" id="CHEBI:15378"/>
        <dbReference type="ChEBI" id="CHEBI:30616"/>
        <dbReference type="ChEBI" id="CHEBI:57287"/>
        <dbReference type="ChEBI" id="CHEBI:57328"/>
        <dbReference type="ChEBI" id="CHEBI:456216"/>
        <dbReference type="EC" id="2.7.1.24"/>
    </reaction>
</comment>
<keyword evidence="4 5" id="KW-0173">Coenzyme A biosynthesis</keyword>
<dbReference type="EMBL" id="FOZP01000001">
    <property type="protein sequence ID" value="SFS30099.1"/>
    <property type="molecule type" value="Genomic_DNA"/>
</dbReference>
<evidence type="ECO:0000313" key="7">
    <source>
        <dbReference type="EMBL" id="SFS30099.1"/>
    </source>
</evidence>
<keyword evidence="5" id="KW-0963">Cytoplasm</keyword>
<dbReference type="SUPFAM" id="SSF52540">
    <property type="entry name" value="P-loop containing nucleoside triphosphate hydrolases"/>
    <property type="match status" value="1"/>
</dbReference>
<keyword evidence="5 7" id="KW-0418">Kinase</keyword>
<keyword evidence="5" id="KW-0808">Transferase</keyword>
<keyword evidence="8" id="KW-1185">Reference proteome</keyword>
<evidence type="ECO:0000256" key="6">
    <source>
        <dbReference type="NCBIfam" id="TIGR00152"/>
    </source>
</evidence>
<dbReference type="GO" id="GO:0015937">
    <property type="term" value="P:coenzyme A biosynthetic process"/>
    <property type="evidence" value="ECO:0007669"/>
    <property type="project" value="UniProtKB-UniRule"/>
</dbReference>
<dbReference type="InterPro" id="IPR001977">
    <property type="entry name" value="Depp_CoAkinase"/>
</dbReference>
<dbReference type="Gene3D" id="3.40.50.300">
    <property type="entry name" value="P-loop containing nucleotide triphosphate hydrolases"/>
    <property type="match status" value="1"/>
</dbReference>
<dbReference type="InterPro" id="IPR027417">
    <property type="entry name" value="P-loop_NTPase"/>
</dbReference>
<dbReference type="NCBIfam" id="TIGR00152">
    <property type="entry name" value="dephospho-CoA kinase"/>
    <property type="match status" value="1"/>
</dbReference>
<gene>
    <name evidence="5" type="primary">coaE</name>
    <name evidence="7" type="ORF">SAMN04488006_0386</name>
</gene>
<dbReference type="Proteomes" id="UP000199312">
    <property type="component" value="Unassembled WGS sequence"/>
</dbReference>
<accession>A0A1I6NQD1</accession>
<dbReference type="GO" id="GO:0005524">
    <property type="term" value="F:ATP binding"/>
    <property type="evidence" value="ECO:0007669"/>
    <property type="project" value="UniProtKB-UniRule"/>
</dbReference>